<keyword evidence="2" id="KW-1185">Reference proteome</keyword>
<organism evidence="1 2">
    <name type="scientific">Musa troglodytarum</name>
    <name type="common">fe'i banana</name>
    <dbReference type="NCBI Taxonomy" id="320322"/>
    <lineage>
        <taxon>Eukaryota</taxon>
        <taxon>Viridiplantae</taxon>
        <taxon>Streptophyta</taxon>
        <taxon>Embryophyta</taxon>
        <taxon>Tracheophyta</taxon>
        <taxon>Spermatophyta</taxon>
        <taxon>Magnoliopsida</taxon>
        <taxon>Liliopsida</taxon>
        <taxon>Zingiberales</taxon>
        <taxon>Musaceae</taxon>
        <taxon>Musa</taxon>
    </lineage>
</organism>
<reference evidence="1" key="1">
    <citation type="submission" date="2022-05" db="EMBL/GenBank/DDBJ databases">
        <title>The Musa troglodytarum L. genome provides insights into the mechanism of non-climacteric behaviour and enrichment of carotenoids.</title>
        <authorList>
            <person name="Wang J."/>
        </authorList>
    </citation>
    <scope>NUCLEOTIDE SEQUENCE</scope>
    <source>
        <tissue evidence="1">Leaf</tissue>
    </source>
</reference>
<gene>
    <name evidence="1" type="ORF">MUK42_37167</name>
</gene>
<name>A0A9E7FS14_9LILI</name>
<dbReference type="Proteomes" id="UP001055439">
    <property type="component" value="Chromosome 4"/>
</dbReference>
<dbReference type="AlphaFoldDB" id="A0A9E7FS14"/>
<proteinExistence type="predicted"/>
<protein>
    <submittedName>
        <fullName evidence="1">Uncharacterized protein</fullName>
    </submittedName>
</protein>
<sequence length="95" mass="10197">MMSWLEHRIGDYFLGLNSDAHSDESALPLASLFLLPLLSLSPSLIDPSLLLPPTTRTALEAAGFFSSVAGAASFRCPLRLHIFDLSPTLPSISCP</sequence>
<accession>A0A9E7FS14</accession>
<evidence type="ECO:0000313" key="2">
    <source>
        <dbReference type="Proteomes" id="UP001055439"/>
    </source>
</evidence>
<dbReference type="EMBL" id="CP097506">
    <property type="protein sequence ID" value="URD99306.1"/>
    <property type="molecule type" value="Genomic_DNA"/>
</dbReference>
<evidence type="ECO:0000313" key="1">
    <source>
        <dbReference type="EMBL" id="URD99306.1"/>
    </source>
</evidence>